<name>A0A385SXZ0_9BACT</name>
<dbReference type="Proteomes" id="UP000266183">
    <property type="component" value="Chromosome"/>
</dbReference>
<sequence length="294" mass="34060">MHPITTIIKSYHEKSTLRLSRNSKVGKTYKMGKTSVAQIRTSSGYPVATFRQLLDEVAFVTINNRNFEMFFRGQREDHKDRLKKTKIYPSIFRPLPGKKAVTRSLLEKRHYELHALINGARADQGLIEKYSNDPFISFDEFHIAQFQHYGIVETPFIDITQSLRVAASFALRNSQEGYLYVFGLPYPNGSISHFIDQQIVLVKLQNVSPVDAYRPRYQEGYLVGKFPITASKEAGDNLARRMIAKFKLENSNGKFWDPDFTQIKDEILFPENDQHEIFLENLKRNTLPEFSAKR</sequence>
<evidence type="ECO:0000313" key="2">
    <source>
        <dbReference type="EMBL" id="AYB34925.1"/>
    </source>
</evidence>
<dbReference type="KEGG" id="chk:D4L85_32015"/>
<proteinExistence type="predicted"/>
<evidence type="ECO:0000313" key="3">
    <source>
        <dbReference type="Proteomes" id="UP000266183"/>
    </source>
</evidence>
<keyword evidence="3" id="KW-1185">Reference proteome</keyword>
<gene>
    <name evidence="2" type="ORF">D4L85_32015</name>
</gene>
<dbReference type="EMBL" id="CP032382">
    <property type="protein sequence ID" value="AYB34925.1"/>
    <property type="molecule type" value="Genomic_DNA"/>
</dbReference>
<reference evidence="3" key="1">
    <citation type="submission" date="2018-09" db="EMBL/GenBank/DDBJ databases">
        <title>Chryseolinea sp. KIS68-18 isolated from soil.</title>
        <authorList>
            <person name="Weon H.-Y."/>
            <person name="Kwon S.-W."/>
            <person name="Lee S.A."/>
        </authorList>
    </citation>
    <scope>NUCLEOTIDE SEQUENCE [LARGE SCALE GENOMIC DNA]</scope>
    <source>
        <strain evidence="3">KIS68-18</strain>
    </source>
</reference>
<dbReference type="InterPro" id="IPR014966">
    <property type="entry name" value="FRG-dom"/>
</dbReference>
<dbReference type="Pfam" id="PF08867">
    <property type="entry name" value="FRG"/>
    <property type="match status" value="1"/>
</dbReference>
<protein>
    <submittedName>
        <fullName evidence="2">FRG domain-containing protein</fullName>
    </submittedName>
</protein>
<organism evidence="2 3">
    <name type="scientific">Chryseolinea soli</name>
    <dbReference type="NCBI Taxonomy" id="2321403"/>
    <lineage>
        <taxon>Bacteria</taxon>
        <taxon>Pseudomonadati</taxon>
        <taxon>Bacteroidota</taxon>
        <taxon>Cytophagia</taxon>
        <taxon>Cytophagales</taxon>
        <taxon>Fulvivirgaceae</taxon>
        <taxon>Chryseolinea</taxon>
    </lineage>
</organism>
<dbReference type="SMART" id="SM00901">
    <property type="entry name" value="FRG"/>
    <property type="match status" value="1"/>
</dbReference>
<accession>A0A385SXZ0</accession>
<feature type="domain" description="FRG" evidence="1">
    <location>
        <begin position="65"/>
        <end position="180"/>
    </location>
</feature>
<evidence type="ECO:0000259" key="1">
    <source>
        <dbReference type="SMART" id="SM00901"/>
    </source>
</evidence>
<dbReference type="AlphaFoldDB" id="A0A385SXZ0"/>